<dbReference type="AlphaFoldDB" id="A0A7W8A827"/>
<dbReference type="InterPro" id="IPR034768">
    <property type="entry name" value="4FE4S_WBL"/>
</dbReference>
<proteinExistence type="predicted"/>
<evidence type="ECO:0000313" key="3">
    <source>
        <dbReference type="EMBL" id="MBB5081332.1"/>
    </source>
</evidence>
<dbReference type="Proteomes" id="UP000568380">
    <property type="component" value="Unassembled WGS sequence"/>
</dbReference>
<dbReference type="Pfam" id="PF02467">
    <property type="entry name" value="Whib"/>
    <property type="match status" value="1"/>
</dbReference>
<name>A0A7W8A827_9ACTN</name>
<accession>A0A7W8A827</accession>
<feature type="domain" description="4Fe-4S Wbl-type" evidence="2">
    <location>
        <begin position="17"/>
        <end position="76"/>
    </location>
</feature>
<keyword evidence="4" id="KW-1185">Reference proteome</keyword>
<feature type="compositionally biased region" description="Basic and acidic residues" evidence="1">
    <location>
        <begin position="122"/>
        <end position="135"/>
    </location>
</feature>
<gene>
    <name evidence="3" type="ORF">HNR40_006827</name>
</gene>
<evidence type="ECO:0000313" key="4">
    <source>
        <dbReference type="Proteomes" id="UP000568380"/>
    </source>
</evidence>
<organism evidence="3 4">
    <name type="scientific">Nonomuraea endophytica</name>
    <dbReference type="NCBI Taxonomy" id="714136"/>
    <lineage>
        <taxon>Bacteria</taxon>
        <taxon>Bacillati</taxon>
        <taxon>Actinomycetota</taxon>
        <taxon>Actinomycetes</taxon>
        <taxon>Streptosporangiales</taxon>
        <taxon>Streptosporangiaceae</taxon>
        <taxon>Nonomuraea</taxon>
    </lineage>
</organism>
<evidence type="ECO:0000256" key="1">
    <source>
        <dbReference type="SAM" id="MobiDB-lite"/>
    </source>
</evidence>
<sequence length="141" mass="15602">MIRTLLGDVPDFHARAACGGKATVMSSRDDSGIAQAKAICARCPVLNDCRAWAGELREEKDPEMVLGGLTWLERRQGVPSGERRCNTCQQVKSFTEFGRRSKGKGGRQSICLDCSRQQSKAAYDRRVQQKRDAHKNSQATS</sequence>
<dbReference type="RefSeq" id="WP_221341165.1">
    <property type="nucleotide sequence ID" value="NZ_JACHIN010000010.1"/>
</dbReference>
<reference evidence="3 4" key="1">
    <citation type="submission" date="2020-08" db="EMBL/GenBank/DDBJ databases">
        <title>Genomic Encyclopedia of Type Strains, Phase IV (KMG-IV): sequencing the most valuable type-strain genomes for metagenomic binning, comparative biology and taxonomic classification.</title>
        <authorList>
            <person name="Goeker M."/>
        </authorList>
    </citation>
    <scope>NUCLEOTIDE SEQUENCE [LARGE SCALE GENOMIC DNA]</scope>
    <source>
        <strain evidence="3 4">DSM 45385</strain>
    </source>
</reference>
<evidence type="ECO:0000259" key="2">
    <source>
        <dbReference type="PROSITE" id="PS51674"/>
    </source>
</evidence>
<comment type="caution">
    <text evidence="3">The sequence shown here is derived from an EMBL/GenBank/DDBJ whole genome shotgun (WGS) entry which is preliminary data.</text>
</comment>
<protein>
    <recommendedName>
        <fullName evidence="2">4Fe-4S Wbl-type domain-containing protein</fullName>
    </recommendedName>
</protein>
<feature type="region of interest" description="Disordered" evidence="1">
    <location>
        <begin position="122"/>
        <end position="141"/>
    </location>
</feature>
<dbReference type="EMBL" id="JACHIN010000010">
    <property type="protein sequence ID" value="MBB5081332.1"/>
    <property type="molecule type" value="Genomic_DNA"/>
</dbReference>
<dbReference type="PROSITE" id="PS51674">
    <property type="entry name" value="4FE4S_WBL"/>
    <property type="match status" value="1"/>
</dbReference>